<sequence length="218" mass="23228">MAFVGSGFVGGPVGGHRGCCVCSRRKIGRLAVRMEADVENEKAVENPLAPAVDNTKMFEAASKQDVSAIDDALDEGADATATDPNGRSILHYVAAIGAVPTITTLLEKGAEIDAQDVTGLTPLHMAAGYARQGTVEYLLDQGADPSIQNGQSQTAFDLVELLLSKEPEKKFFMKNKKHENLSNIRLMLRSVTKLVQDQSTQEDSKDNPVAAPTNEGSA</sequence>
<evidence type="ECO:0000313" key="6">
    <source>
        <dbReference type="Proteomes" id="UP001157974"/>
    </source>
</evidence>
<dbReference type="EMBL" id="JAMWBK010000009">
    <property type="protein sequence ID" value="KAJ8902324.1"/>
    <property type="molecule type" value="Genomic_DNA"/>
</dbReference>
<dbReference type="Pfam" id="PF12796">
    <property type="entry name" value="Ank_2"/>
    <property type="match status" value="1"/>
</dbReference>
<dbReference type="Gene3D" id="1.25.40.20">
    <property type="entry name" value="Ankyrin repeat-containing domain"/>
    <property type="match status" value="1"/>
</dbReference>
<organism evidence="5 6">
    <name type="scientific">Rhodosorus marinus</name>
    <dbReference type="NCBI Taxonomy" id="101924"/>
    <lineage>
        <taxon>Eukaryota</taxon>
        <taxon>Rhodophyta</taxon>
        <taxon>Stylonematophyceae</taxon>
        <taxon>Stylonematales</taxon>
        <taxon>Stylonemataceae</taxon>
        <taxon>Rhodosorus</taxon>
    </lineage>
</organism>
<proteinExistence type="predicted"/>
<dbReference type="InterPro" id="IPR002110">
    <property type="entry name" value="Ankyrin_rpt"/>
</dbReference>
<name>A0AAV8UIJ4_9RHOD</name>
<dbReference type="PROSITE" id="PS50297">
    <property type="entry name" value="ANK_REP_REGION"/>
    <property type="match status" value="2"/>
</dbReference>
<evidence type="ECO:0000256" key="4">
    <source>
        <dbReference type="SAM" id="MobiDB-lite"/>
    </source>
</evidence>
<dbReference type="SUPFAM" id="SSF48403">
    <property type="entry name" value="Ankyrin repeat"/>
    <property type="match status" value="1"/>
</dbReference>
<reference evidence="5 6" key="1">
    <citation type="journal article" date="2023" name="Nat. Commun.">
        <title>Origin of minicircular mitochondrial genomes in red algae.</title>
        <authorList>
            <person name="Lee Y."/>
            <person name="Cho C.H."/>
            <person name="Lee Y.M."/>
            <person name="Park S.I."/>
            <person name="Yang J.H."/>
            <person name="West J.A."/>
            <person name="Bhattacharya D."/>
            <person name="Yoon H.S."/>
        </authorList>
    </citation>
    <scope>NUCLEOTIDE SEQUENCE [LARGE SCALE GENOMIC DNA]</scope>
    <source>
        <strain evidence="5 6">CCMP1338</strain>
        <tissue evidence="5">Whole cell</tissue>
    </source>
</reference>
<dbReference type="SMART" id="SM00248">
    <property type="entry name" value="ANK"/>
    <property type="match status" value="2"/>
</dbReference>
<keyword evidence="2 3" id="KW-0040">ANK repeat</keyword>
<dbReference type="Proteomes" id="UP001157974">
    <property type="component" value="Unassembled WGS sequence"/>
</dbReference>
<dbReference type="PANTHER" id="PTHR24171">
    <property type="entry name" value="ANKYRIN REPEAT DOMAIN-CONTAINING PROTEIN 39-RELATED"/>
    <property type="match status" value="1"/>
</dbReference>
<keyword evidence="6" id="KW-1185">Reference proteome</keyword>
<protein>
    <submittedName>
        <fullName evidence="5">Uncharacterized protein</fullName>
    </submittedName>
</protein>
<feature type="repeat" description="ANK" evidence="3">
    <location>
        <begin position="118"/>
        <end position="150"/>
    </location>
</feature>
<dbReference type="PROSITE" id="PS50088">
    <property type="entry name" value="ANK_REPEAT"/>
    <property type="match status" value="2"/>
</dbReference>
<gene>
    <name evidence="5" type="ORF">NDN08_006731</name>
</gene>
<feature type="region of interest" description="Disordered" evidence="4">
    <location>
        <begin position="195"/>
        <end position="218"/>
    </location>
</feature>
<evidence type="ECO:0000256" key="2">
    <source>
        <dbReference type="ARBA" id="ARBA00023043"/>
    </source>
</evidence>
<keyword evidence="1" id="KW-0677">Repeat</keyword>
<accession>A0AAV8UIJ4</accession>
<evidence type="ECO:0000256" key="3">
    <source>
        <dbReference type="PROSITE-ProRule" id="PRU00023"/>
    </source>
</evidence>
<evidence type="ECO:0000313" key="5">
    <source>
        <dbReference type="EMBL" id="KAJ8902324.1"/>
    </source>
</evidence>
<comment type="caution">
    <text evidence="5">The sequence shown here is derived from an EMBL/GenBank/DDBJ whole genome shotgun (WGS) entry which is preliminary data.</text>
</comment>
<evidence type="ECO:0000256" key="1">
    <source>
        <dbReference type="ARBA" id="ARBA00022737"/>
    </source>
</evidence>
<dbReference type="InterPro" id="IPR036770">
    <property type="entry name" value="Ankyrin_rpt-contain_sf"/>
</dbReference>
<dbReference type="AlphaFoldDB" id="A0AAV8UIJ4"/>
<feature type="repeat" description="ANK" evidence="3">
    <location>
        <begin position="85"/>
        <end position="117"/>
    </location>
</feature>